<dbReference type="OrthoDB" id="138378at2"/>
<evidence type="ECO:0000256" key="5">
    <source>
        <dbReference type="SAM" id="Phobius"/>
    </source>
</evidence>
<keyword evidence="4 8" id="KW-0418">Kinase</keyword>
<sequence length="602" mass="68079">MKNVFSIRYKIFIIYSLLIICILIFTSVITNQVTRNANVENAIQTSQRELALIMNNLDAKITHIFDYATTVAVNPNVIAMLKKYKTPPQSATAQYQLRTTLNKSVNSILGINRNIAMWDLVAIDNKFFGASGYNTAPTAAVLGKNYFSNINPKNNCIIQGPFMITEDIPNNPTIPKMVVSKSVVDLDNLATIGYVAFFVNESSFAAIFEENMPADTQTSFYVLNENNIVLSSSEKELIGTDFSVGEHISEENYRQLCENGNMILSGGTGSTDILYTSKMYEGTNWRVINAVSLNSLLQGQEAVNRFTLIIGILACVITLVLSFWVSYTISKPIHTLSNAMARVSKGDLNQTVITHSKDEMAILYTGFNNLTKKVRALLDEVYQKQEEKNQYQLQLIQSQVKPHFLYNTLETIKSLVDLDLNETASEAISALAVFYRISLNNGNDIISIQNELELCRQYLYIQKLRYQEYLDYRIEECEGTENWCISKLTLQPILENAIYHGIKEKQTKGLIVIQLKNLEDHLIFSVIDNGVGMDSETLKNLQNSLRDSCENDHLRSFGLSSVNRRIQLLFGKEFGIRIESVLHHYTKVILTIPKEPYFPSIK</sequence>
<feature type="transmembrane region" description="Helical" evidence="5">
    <location>
        <begin position="306"/>
        <end position="327"/>
    </location>
</feature>
<dbReference type="GO" id="GO:0000155">
    <property type="term" value="F:phosphorelay sensor kinase activity"/>
    <property type="evidence" value="ECO:0007669"/>
    <property type="project" value="InterPro"/>
</dbReference>
<evidence type="ECO:0000313" key="10">
    <source>
        <dbReference type="Proteomes" id="UP000220611"/>
    </source>
</evidence>
<dbReference type="PANTHER" id="PTHR34220:SF7">
    <property type="entry name" value="SENSOR HISTIDINE KINASE YPDA"/>
    <property type="match status" value="1"/>
</dbReference>
<accession>A7VQH7</accession>
<dbReference type="Gene3D" id="6.10.340.10">
    <property type="match status" value="1"/>
</dbReference>
<gene>
    <name evidence="8" type="ORF">CH238_12275</name>
    <name evidence="7" type="ORF">CLOLEP_00807</name>
</gene>
<evidence type="ECO:0000313" key="8">
    <source>
        <dbReference type="EMBL" id="PEQ23743.1"/>
    </source>
</evidence>
<keyword evidence="10" id="KW-1185">Reference proteome</keyword>
<evidence type="ECO:0000256" key="3">
    <source>
        <dbReference type="ARBA" id="ARBA00022679"/>
    </source>
</evidence>
<reference evidence="8 10" key="3">
    <citation type="submission" date="2017-07" db="EMBL/GenBank/DDBJ databases">
        <title>Prevalence of linear plasmids in Cutibacterium (Propionibacterium) acnes isolates obtained from prostatic tissue.</title>
        <authorList>
            <person name="Davidsson S."/>
            <person name="Carlsson J."/>
            <person name="Molling P."/>
            <person name="Andren O."/>
            <person name="Andersson S.-O."/>
            <person name="Brzuszkiewicz E."/>
            <person name="Poehlein A."/>
            <person name="Al-Zeer M."/>
            <person name="Brinkmann V."/>
            <person name="Scavenius C."/>
            <person name="Nazipi S."/>
            <person name="Soderquist B."/>
            <person name="Bruggemann H."/>
        </authorList>
    </citation>
    <scope>NUCLEOTIDE SEQUENCE [LARGE SCALE GENOMIC DNA]</scope>
    <source>
        <strain evidence="8 10">DSM 753</strain>
    </source>
</reference>
<dbReference type="Pfam" id="PF06580">
    <property type="entry name" value="His_kinase"/>
    <property type="match status" value="1"/>
</dbReference>
<feature type="domain" description="HAMP" evidence="6">
    <location>
        <begin position="327"/>
        <end position="379"/>
    </location>
</feature>
<dbReference type="EMBL" id="NOXF01000011">
    <property type="protein sequence ID" value="PEQ23743.1"/>
    <property type="molecule type" value="Genomic_DNA"/>
</dbReference>
<reference evidence="7 9" key="2">
    <citation type="submission" date="2007-08" db="EMBL/GenBank/DDBJ databases">
        <authorList>
            <person name="Fulton L."/>
            <person name="Clifton S."/>
            <person name="Fulton B."/>
            <person name="Xu J."/>
            <person name="Minx P."/>
            <person name="Pepin K.H."/>
            <person name="Johnson M."/>
            <person name="Thiruvilangam P."/>
            <person name="Bhonagiri V."/>
            <person name="Nash W.E."/>
            <person name="Wang C."/>
            <person name="Mardis E.R."/>
            <person name="Wilson R.K."/>
        </authorList>
    </citation>
    <scope>NUCLEOTIDE SEQUENCE [LARGE SCALE GENOMIC DNA]</scope>
    <source>
        <strain evidence="7 9">DSM 753</strain>
    </source>
</reference>
<dbReference type="HOGENOM" id="CLU_020473_6_1_9"/>
<dbReference type="InterPro" id="IPR036890">
    <property type="entry name" value="HATPase_C_sf"/>
</dbReference>
<dbReference type="SUPFAM" id="SSF55874">
    <property type="entry name" value="ATPase domain of HSP90 chaperone/DNA topoisomerase II/histidine kinase"/>
    <property type="match status" value="1"/>
</dbReference>
<dbReference type="AlphaFoldDB" id="A7VQH7"/>
<dbReference type="Pfam" id="PF02518">
    <property type="entry name" value="HATPase_c"/>
    <property type="match status" value="1"/>
</dbReference>
<keyword evidence="5" id="KW-1133">Transmembrane helix</keyword>
<dbReference type="InterPro" id="IPR050640">
    <property type="entry name" value="Bact_2-comp_sensor_kinase"/>
</dbReference>
<proteinExistence type="predicted"/>
<dbReference type="EMBL" id="ABCB02000015">
    <property type="protein sequence ID" value="EDO62388.1"/>
    <property type="molecule type" value="Genomic_DNA"/>
</dbReference>
<organism evidence="7 9">
    <name type="scientific">[Clostridium] leptum DSM 753</name>
    <dbReference type="NCBI Taxonomy" id="428125"/>
    <lineage>
        <taxon>Bacteria</taxon>
        <taxon>Bacillati</taxon>
        <taxon>Bacillota</taxon>
        <taxon>Clostridia</taxon>
        <taxon>Eubacteriales</taxon>
        <taxon>Oscillospiraceae</taxon>
        <taxon>Oscillospiraceae incertae sedis</taxon>
    </lineage>
</organism>
<keyword evidence="5" id="KW-0812">Transmembrane</keyword>
<comment type="caution">
    <text evidence="7">The sequence shown here is derived from an EMBL/GenBank/DDBJ whole genome shotgun (WGS) entry which is preliminary data.</text>
</comment>
<evidence type="ECO:0000313" key="9">
    <source>
        <dbReference type="Proteomes" id="UP000003490"/>
    </source>
</evidence>
<evidence type="ECO:0000313" key="7">
    <source>
        <dbReference type="EMBL" id="EDO62388.1"/>
    </source>
</evidence>
<dbReference type="Proteomes" id="UP000003490">
    <property type="component" value="Unassembled WGS sequence"/>
</dbReference>
<dbReference type="Gene3D" id="3.30.565.10">
    <property type="entry name" value="Histidine kinase-like ATPase, C-terminal domain"/>
    <property type="match status" value="1"/>
</dbReference>
<keyword evidence="3" id="KW-0808">Transferase</keyword>
<dbReference type="GO" id="GO:0016020">
    <property type="term" value="C:membrane"/>
    <property type="evidence" value="ECO:0007669"/>
    <property type="project" value="UniProtKB-SubCell"/>
</dbReference>
<protein>
    <submittedName>
        <fullName evidence="7">HAMP domain protein</fullName>
    </submittedName>
    <submittedName>
        <fullName evidence="8">Two-component sensor histidine kinase</fullName>
    </submittedName>
</protein>
<dbReference type="SMART" id="SM00304">
    <property type="entry name" value="HAMP"/>
    <property type="match status" value="1"/>
</dbReference>
<evidence type="ECO:0000256" key="4">
    <source>
        <dbReference type="ARBA" id="ARBA00022777"/>
    </source>
</evidence>
<dbReference type="InterPro" id="IPR003660">
    <property type="entry name" value="HAMP_dom"/>
</dbReference>
<dbReference type="Pfam" id="PF00672">
    <property type="entry name" value="HAMP"/>
    <property type="match status" value="1"/>
</dbReference>
<evidence type="ECO:0000256" key="1">
    <source>
        <dbReference type="ARBA" id="ARBA00004370"/>
    </source>
</evidence>
<dbReference type="InterPro" id="IPR010559">
    <property type="entry name" value="Sig_transdc_His_kin_internal"/>
</dbReference>
<feature type="transmembrane region" description="Helical" evidence="5">
    <location>
        <begin position="12"/>
        <end position="30"/>
    </location>
</feature>
<dbReference type="PANTHER" id="PTHR34220">
    <property type="entry name" value="SENSOR HISTIDINE KINASE YPDA"/>
    <property type="match status" value="1"/>
</dbReference>
<dbReference type="InterPro" id="IPR003594">
    <property type="entry name" value="HATPase_dom"/>
</dbReference>
<dbReference type="CDD" id="cd06225">
    <property type="entry name" value="HAMP"/>
    <property type="match status" value="1"/>
</dbReference>
<evidence type="ECO:0000259" key="6">
    <source>
        <dbReference type="PROSITE" id="PS50885"/>
    </source>
</evidence>
<dbReference type="eggNOG" id="COG2972">
    <property type="taxonomic scope" value="Bacteria"/>
</dbReference>
<name>A7VQH7_9FIRM</name>
<reference evidence="7 9" key="1">
    <citation type="submission" date="2007-08" db="EMBL/GenBank/DDBJ databases">
        <title>Draft genome sequence of Clostridium leptum (DSM 753).</title>
        <authorList>
            <person name="Sudarsanam P."/>
            <person name="Ley R."/>
            <person name="Guruge J."/>
            <person name="Turnbaugh P.J."/>
            <person name="Mahowald M."/>
            <person name="Liep D."/>
            <person name="Gordon J."/>
        </authorList>
    </citation>
    <scope>NUCLEOTIDE SEQUENCE [LARGE SCALE GENOMIC DNA]</scope>
    <source>
        <strain evidence="7 9">DSM 753</strain>
    </source>
</reference>
<dbReference type="SUPFAM" id="SSF158472">
    <property type="entry name" value="HAMP domain-like"/>
    <property type="match status" value="1"/>
</dbReference>
<dbReference type="SMART" id="SM00387">
    <property type="entry name" value="HATPase_c"/>
    <property type="match status" value="1"/>
</dbReference>
<comment type="subcellular location">
    <subcellularLocation>
        <location evidence="1">Membrane</location>
    </subcellularLocation>
</comment>
<evidence type="ECO:0000256" key="2">
    <source>
        <dbReference type="ARBA" id="ARBA00022553"/>
    </source>
</evidence>
<dbReference type="Proteomes" id="UP000220611">
    <property type="component" value="Unassembled WGS sequence"/>
</dbReference>
<keyword evidence="2" id="KW-0597">Phosphoprotein</keyword>
<keyword evidence="5" id="KW-0472">Membrane</keyword>
<dbReference type="PROSITE" id="PS50885">
    <property type="entry name" value="HAMP"/>
    <property type="match status" value="1"/>
</dbReference>